<dbReference type="InterPro" id="IPR023214">
    <property type="entry name" value="HAD_sf"/>
</dbReference>
<gene>
    <name evidence="1" type="ORF">NGB36_19410</name>
</gene>
<dbReference type="NCBIfam" id="TIGR01549">
    <property type="entry name" value="HAD-SF-IA-v1"/>
    <property type="match status" value="1"/>
</dbReference>
<dbReference type="Gene3D" id="3.40.50.1000">
    <property type="entry name" value="HAD superfamily/HAD-like"/>
    <property type="match status" value="1"/>
</dbReference>
<keyword evidence="2" id="KW-1185">Reference proteome</keyword>
<reference evidence="1" key="1">
    <citation type="submission" date="2022-06" db="EMBL/GenBank/DDBJ databases">
        <title>Draft genome sequence of Streptomyces sp. RB6PN25 isolated from peat swamp forest in Thailand.</title>
        <authorList>
            <person name="Duangmal K."/>
            <person name="Klaysubun C."/>
        </authorList>
    </citation>
    <scope>NUCLEOTIDE SEQUENCE</scope>
    <source>
        <strain evidence="1">RB6PN25</strain>
    </source>
</reference>
<dbReference type="PROSITE" id="PS01228">
    <property type="entry name" value="COF_1"/>
    <property type="match status" value="1"/>
</dbReference>
<dbReference type="Proteomes" id="UP001057702">
    <property type="component" value="Unassembled WGS sequence"/>
</dbReference>
<dbReference type="PANTHER" id="PTHR43481">
    <property type="entry name" value="FRUCTOSE-1-PHOSPHATE PHOSPHATASE"/>
    <property type="match status" value="1"/>
</dbReference>
<dbReference type="GO" id="GO:0016787">
    <property type="term" value="F:hydrolase activity"/>
    <property type="evidence" value="ECO:0007669"/>
    <property type="project" value="UniProtKB-KW"/>
</dbReference>
<evidence type="ECO:0000313" key="2">
    <source>
        <dbReference type="Proteomes" id="UP001057702"/>
    </source>
</evidence>
<dbReference type="InterPro" id="IPR051806">
    <property type="entry name" value="HAD-like_SPP"/>
</dbReference>
<dbReference type="InterPro" id="IPR006439">
    <property type="entry name" value="HAD-SF_hydro_IA"/>
</dbReference>
<accession>A0ABT1Q1S9</accession>
<dbReference type="SUPFAM" id="SSF56784">
    <property type="entry name" value="HAD-like"/>
    <property type="match status" value="1"/>
</dbReference>
<sequence length="217" mass="22745">MMLRTDALLFDMDGTLLSSMDSVVRCWARWAEEYGISAERFAQVQLHGRLAADIVAELLPAEQVIGALARIEELEVQDADGVMILPGTKALLASLPGDRWAVVTSATRRLAEARLAVAGISPGLLISGGDVRRGKPDPEPFLLAAGKLGFAAGRCTVFEDAPAGLTAGRAAGMTTVALATTHHRSELVADVVVRDLSEVSARVRAGGADSIELVCGA</sequence>
<dbReference type="Gene3D" id="1.10.150.240">
    <property type="entry name" value="Putative phosphatase, domain 2"/>
    <property type="match status" value="1"/>
</dbReference>
<name>A0ABT1Q1S9_9ACTN</name>
<dbReference type="SFLD" id="SFLDS00003">
    <property type="entry name" value="Haloacid_Dehalogenase"/>
    <property type="match status" value="1"/>
</dbReference>
<proteinExistence type="predicted"/>
<dbReference type="InterPro" id="IPR023198">
    <property type="entry name" value="PGP-like_dom2"/>
</dbReference>
<organism evidence="1 2">
    <name type="scientific">Streptomyces humicola</name>
    <dbReference type="NCBI Taxonomy" id="2953240"/>
    <lineage>
        <taxon>Bacteria</taxon>
        <taxon>Bacillati</taxon>
        <taxon>Actinomycetota</taxon>
        <taxon>Actinomycetes</taxon>
        <taxon>Kitasatosporales</taxon>
        <taxon>Streptomycetaceae</taxon>
        <taxon>Streptomyces</taxon>
    </lineage>
</organism>
<dbReference type="RefSeq" id="WP_255921622.1">
    <property type="nucleotide sequence ID" value="NZ_JANFNG010000015.1"/>
</dbReference>
<dbReference type="EMBL" id="JANFNG010000015">
    <property type="protein sequence ID" value="MCQ4082715.1"/>
    <property type="molecule type" value="Genomic_DNA"/>
</dbReference>
<dbReference type="PANTHER" id="PTHR43481:SF4">
    <property type="entry name" value="GLYCEROL-1-PHOSPHATE PHOSPHOHYDROLASE 1-RELATED"/>
    <property type="match status" value="1"/>
</dbReference>
<dbReference type="Pfam" id="PF00702">
    <property type="entry name" value="Hydrolase"/>
    <property type="match status" value="1"/>
</dbReference>
<dbReference type="NCBIfam" id="TIGR01509">
    <property type="entry name" value="HAD-SF-IA-v3"/>
    <property type="match status" value="1"/>
</dbReference>
<dbReference type="InterPro" id="IPR036412">
    <property type="entry name" value="HAD-like_sf"/>
</dbReference>
<keyword evidence="1" id="KW-0378">Hydrolase</keyword>
<comment type="caution">
    <text evidence="1">The sequence shown here is derived from an EMBL/GenBank/DDBJ whole genome shotgun (WGS) entry which is preliminary data.</text>
</comment>
<protein>
    <submittedName>
        <fullName evidence="1">HAD-IA family hydrolase</fullName>
    </submittedName>
</protein>
<evidence type="ECO:0000313" key="1">
    <source>
        <dbReference type="EMBL" id="MCQ4082715.1"/>
    </source>
</evidence>
<dbReference type="SFLD" id="SFLDG01129">
    <property type="entry name" value="C1.5:_HAD__Beta-PGM__Phosphata"/>
    <property type="match status" value="1"/>
</dbReference>